<feature type="transmembrane region" description="Helical" evidence="7">
    <location>
        <begin position="24"/>
        <end position="44"/>
    </location>
</feature>
<feature type="transmembrane region" description="Helical" evidence="7">
    <location>
        <begin position="87"/>
        <end position="105"/>
    </location>
</feature>
<evidence type="ECO:0000256" key="2">
    <source>
        <dbReference type="ARBA" id="ARBA00006464"/>
    </source>
</evidence>
<proteinExistence type="inferred from homology"/>
<dbReference type="InterPro" id="IPR017475">
    <property type="entry name" value="EPS_sugar_tfrase"/>
</dbReference>
<keyword evidence="10" id="KW-1185">Reference proteome</keyword>
<feature type="domain" description="Bacterial sugar transferase" evidence="8">
    <location>
        <begin position="250"/>
        <end position="434"/>
    </location>
</feature>
<evidence type="ECO:0000259" key="8">
    <source>
        <dbReference type="Pfam" id="PF02397"/>
    </source>
</evidence>
<reference evidence="9 10" key="1">
    <citation type="submission" date="2023-07" db="EMBL/GenBank/DDBJ databases">
        <authorList>
            <person name="Peeters C."/>
        </authorList>
    </citation>
    <scope>NUCLEOTIDE SEQUENCE [LARGE SCALE GENOMIC DNA]</scope>
    <source>
        <strain evidence="9 10">LMG 18101</strain>
    </source>
</reference>
<dbReference type="NCBIfam" id="TIGR03025">
    <property type="entry name" value="EPS_sugtrans"/>
    <property type="match status" value="1"/>
</dbReference>
<evidence type="ECO:0000256" key="4">
    <source>
        <dbReference type="ARBA" id="ARBA00022692"/>
    </source>
</evidence>
<keyword evidence="4 7" id="KW-0812">Transmembrane</keyword>
<evidence type="ECO:0000256" key="7">
    <source>
        <dbReference type="SAM" id="Phobius"/>
    </source>
</evidence>
<dbReference type="InterPro" id="IPR017473">
    <property type="entry name" value="Undecaprenyl-P_gluc_Ptfrase"/>
</dbReference>
<comment type="similarity">
    <text evidence="2">Belongs to the bacterial sugar transferase family.</text>
</comment>
<evidence type="ECO:0000256" key="1">
    <source>
        <dbReference type="ARBA" id="ARBA00004141"/>
    </source>
</evidence>
<feature type="transmembrane region" description="Helical" evidence="7">
    <location>
        <begin position="256"/>
        <end position="276"/>
    </location>
</feature>
<dbReference type="Pfam" id="PF02397">
    <property type="entry name" value="Bac_transf"/>
    <property type="match status" value="1"/>
</dbReference>
<keyword evidence="6 7" id="KW-0472">Membrane</keyword>
<dbReference type="RefSeq" id="WP_316680718.1">
    <property type="nucleotide sequence ID" value="NZ_CATZLL010000004.1"/>
</dbReference>
<keyword evidence="3" id="KW-0808">Transferase</keyword>
<comment type="caution">
    <text evidence="9">The sequence shown here is derived from an EMBL/GenBank/DDBJ whole genome shotgun (WGS) entry which is preliminary data.</text>
</comment>
<dbReference type="Gene3D" id="3.40.50.720">
    <property type="entry name" value="NAD(P)-binding Rossmann-like Domain"/>
    <property type="match status" value="1"/>
</dbReference>
<evidence type="ECO:0000256" key="5">
    <source>
        <dbReference type="ARBA" id="ARBA00022989"/>
    </source>
</evidence>
<organism evidence="9 10">
    <name type="scientific">Ralstonia flaminis</name>
    <dbReference type="NCBI Taxonomy" id="3058597"/>
    <lineage>
        <taxon>Bacteria</taxon>
        <taxon>Pseudomonadati</taxon>
        <taxon>Pseudomonadota</taxon>
        <taxon>Betaproteobacteria</taxon>
        <taxon>Burkholderiales</taxon>
        <taxon>Burkholderiaceae</taxon>
        <taxon>Ralstonia</taxon>
    </lineage>
</organism>
<evidence type="ECO:0000256" key="6">
    <source>
        <dbReference type="ARBA" id="ARBA00023136"/>
    </source>
</evidence>
<name>A0ABM9K2B4_9RALS</name>
<accession>A0ABM9K2B4</accession>
<dbReference type="NCBIfam" id="TIGR03023">
    <property type="entry name" value="WcaJ_sugtrans"/>
    <property type="match status" value="1"/>
</dbReference>
<evidence type="ECO:0000313" key="9">
    <source>
        <dbReference type="EMBL" id="CAJ0812388.1"/>
    </source>
</evidence>
<feature type="transmembrane region" description="Helical" evidence="7">
    <location>
        <begin position="56"/>
        <end position="75"/>
    </location>
</feature>
<evidence type="ECO:0000256" key="3">
    <source>
        <dbReference type="ARBA" id="ARBA00022679"/>
    </source>
</evidence>
<dbReference type="EMBL" id="CATZLL010000004">
    <property type="protein sequence ID" value="CAJ0812388.1"/>
    <property type="molecule type" value="Genomic_DNA"/>
</dbReference>
<protein>
    <recommendedName>
        <fullName evidence="8">Bacterial sugar transferase domain-containing protein</fullName>
    </recommendedName>
</protein>
<evidence type="ECO:0000313" key="10">
    <source>
        <dbReference type="Proteomes" id="UP001189757"/>
    </source>
</evidence>
<dbReference type="PANTHER" id="PTHR30576:SF0">
    <property type="entry name" value="UNDECAPRENYL-PHOSPHATE N-ACETYLGALACTOSAMINYL 1-PHOSPHATE TRANSFERASE-RELATED"/>
    <property type="match status" value="1"/>
</dbReference>
<dbReference type="Pfam" id="PF13727">
    <property type="entry name" value="CoA_binding_3"/>
    <property type="match status" value="1"/>
</dbReference>
<sequence>MVFGAVVAHEMQLGGPIDWSRTEILASVLAGCLVLAGLAISGVYGKRFQSRPLRSIPRFLIVWLLTHGLIVHLFLAAHMPVLVLTPWVAAWTLASIASMLASRVFSEMFWRIKGRVHVVIRRVVIVGGGEQTQRLMERVQNDAYIVVGQLDPNNAAEQADAAVHRLASMQDVIEWAADQQFDELWLALPPSQEEEIQRYLRAMQHHFVDVRLFPVTSDLPLFNPDASMLGGMPVINLVASSRDVSLAWAKPVFDRLFALAALVGLLPLLVAIALLVKGTSAGPVFFRQRRMGADGREFTILKFRSMRVHVEEAGTLTQARQGDPRVTPIGRLLRKSSLDELPQFINVLLGQMSVVGPRPHALEHDDYYMRLVDGYMYRYRIKPGITGLAQVNGCRGETARIESMAKRVSLDLFYIQNWSFWLDLKIVWMTVFKGFSGRNAY</sequence>
<dbReference type="PANTHER" id="PTHR30576">
    <property type="entry name" value="COLANIC BIOSYNTHESIS UDP-GLUCOSE LIPID CARRIER TRANSFERASE"/>
    <property type="match status" value="1"/>
</dbReference>
<comment type="subcellular location">
    <subcellularLocation>
        <location evidence="1">Membrane</location>
        <topology evidence="1">Multi-pass membrane protein</topology>
    </subcellularLocation>
</comment>
<dbReference type="InterPro" id="IPR003362">
    <property type="entry name" value="Bact_transf"/>
</dbReference>
<keyword evidence="5 7" id="KW-1133">Transmembrane helix</keyword>
<dbReference type="Proteomes" id="UP001189757">
    <property type="component" value="Unassembled WGS sequence"/>
</dbReference>
<gene>
    <name evidence="9" type="ORF">LMG18101_01550</name>
</gene>